<dbReference type="InterPro" id="IPR013216">
    <property type="entry name" value="Methyltransf_11"/>
</dbReference>
<dbReference type="SUPFAM" id="SSF53335">
    <property type="entry name" value="S-adenosyl-L-methionine-dependent methyltransferases"/>
    <property type="match status" value="1"/>
</dbReference>
<dbReference type="GO" id="GO:0008757">
    <property type="term" value="F:S-adenosylmethionine-dependent methyltransferase activity"/>
    <property type="evidence" value="ECO:0007669"/>
    <property type="project" value="InterPro"/>
</dbReference>
<keyword evidence="2" id="KW-0808">Transferase</keyword>
<dbReference type="AlphaFoldDB" id="A0A839GE22"/>
<keyword evidence="3" id="KW-1185">Reference proteome</keyword>
<dbReference type="GO" id="GO:0032259">
    <property type="term" value="P:methylation"/>
    <property type="evidence" value="ECO:0007669"/>
    <property type="project" value="UniProtKB-KW"/>
</dbReference>
<dbReference type="EMBL" id="JACJIQ010000009">
    <property type="protein sequence ID" value="MBA9077854.1"/>
    <property type="molecule type" value="Genomic_DNA"/>
</dbReference>
<accession>A0A839GE22</accession>
<gene>
    <name evidence="2" type="ORF">FHS90_002573</name>
</gene>
<keyword evidence="2" id="KW-0489">Methyltransferase</keyword>
<evidence type="ECO:0000313" key="2">
    <source>
        <dbReference type="EMBL" id="MBA9077854.1"/>
    </source>
</evidence>
<dbReference type="InterPro" id="IPR029063">
    <property type="entry name" value="SAM-dependent_MTases_sf"/>
</dbReference>
<dbReference type="RefSeq" id="WP_182513261.1">
    <property type="nucleotide sequence ID" value="NZ_JACJIQ010000009.1"/>
</dbReference>
<sequence length="260" mass="30213">MLQKIKSLAYRVITGVLPARRQCIVCNSKIFSFKALSPHYAQKLKEYGWPYSFDDFETLNVQEYQCPRCGCSDRDRLYALYMKKVIDPLVPYRLLDIAPAPALRSFIKSFPNITYRSADLYMHDVDDQVDLTDMHLYEDSSFHAFICSHVIEHVPDDQKAMKELYRVLKPAGWGIAMVPVLLSIEQIDEEPTLESIPERWRRFGQDDHIRQFSKSGFVGRLKGAGFKVREWTVKDFTPEEFIKNGISPRSVLYIVSKEND</sequence>
<dbReference type="Pfam" id="PF08241">
    <property type="entry name" value="Methyltransf_11"/>
    <property type="match status" value="1"/>
</dbReference>
<organism evidence="2 3">
    <name type="scientific">Rufibacter quisquiliarum</name>
    <dbReference type="NCBI Taxonomy" id="1549639"/>
    <lineage>
        <taxon>Bacteria</taxon>
        <taxon>Pseudomonadati</taxon>
        <taxon>Bacteroidota</taxon>
        <taxon>Cytophagia</taxon>
        <taxon>Cytophagales</taxon>
        <taxon>Hymenobacteraceae</taxon>
        <taxon>Rufibacter</taxon>
    </lineage>
</organism>
<evidence type="ECO:0000313" key="3">
    <source>
        <dbReference type="Proteomes" id="UP000563094"/>
    </source>
</evidence>
<dbReference type="Proteomes" id="UP000563094">
    <property type="component" value="Unassembled WGS sequence"/>
</dbReference>
<dbReference type="Gene3D" id="3.40.50.150">
    <property type="entry name" value="Vaccinia Virus protein VP39"/>
    <property type="match status" value="1"/>
</dbReference>
<protein>
    <submittedName>
        <fullName evidence="2">SAM-dependent methyltransferase</fullName>
    </submittedName>
</protein>
<comment type="caution">
    <text evidence="2">The sequence shown here is derived from an EMBL/GenBank/DDBJ whole genome shotgun (WGS) entry which is preliminary data.</text>
</comment>
<proteinExistence type="predicted"/>
<dbReference type="CDD" id="cd02440">
    <property type="entry name" value="AdoMet_MTases"/>
    <property type="match status" value="1"/>
</dbReference>
<reference evidence="2 3" key="1">
    <citation type="submission" date="2020-08" db="EMBL/GenBank/DDBJ databases">
        <title>Genomic Encyclopedia of Type Strains, Phase IV (KMG-IV): sequencing the most valuable type-strain genomes for metagenomic binning, comparative biology and taxonomic classification.</title>
        <authorList>
            <person name="Goeker M."/>
        </authorList>
    </citation>
    <scope>NUCLEOTIDE SEQUENCE [LARGE SCALE GENOMIC DNA]</scope>
    <source>
        <strain evidence="2 3">DSM 29854</strain>
    </source>
</reference>
<feature type="domain" description="Methyltransferase type 11" evidence="1">
    <location>
        <begin position="128"/>
        <end position="173"/>
    </location>
</feature>
<evidence type="ECO:0000259" key="1">
    <source>
        <dbReference type="Pfam" id="PF08241"/>
    </source>
</evidence>
<name>A0A839GE22_9BACT</name>